<feature type="region of interest" description="Disordered" evidence="17">
    <location>
        <begin position="32"/>
        <end position="76"/>
    </location>
</feature>
<dbReference type="GO" id="GO:0075732">
    <property type="term" value="P:viral penetration into host nucleus"/>
    <property type="evidence" value="ECO:0007669"/>
    <property type="project" value="UniProtKB-KW"/>
</dbReference>
<dbReference type="GO" id="GO:0042025">
    <property type="term" value="C:host cell nucleus"/>
    <property type="evidence" value="ECO:0007669"/>
    <property type="project" value="UniProtKB-SubCell"/>
</dbReference>
<evidence type="ECO:0000256" key="8">
    <source>
        <dbReference type="ARBA" id="ARBA00022723"/>
    </source>
</evidence>
<keyword evidence="9 16" id="KW-0863">Zinc-finger</keyword>
<evidence type="ECO:0000256" key="7">
    <source>
        <dbReference type="ARBA" id="ARBA00022562"/>
    </source>
</evidence>
<comment type="subcellular location">
    <subcellularLocation>
        <location evidence="1">Host nucleus</location>
    </subcellularLocation>
    <subcellularLocation>
        <location evidence="2">Virion</location>
    </subcellularLocation>
</comment>
<evidence type="ECO:0000313" key="19">
    <source>
        <dbReference type="EMBL" id="AAA50239.1"/>
    </source>
</evidence>
<comment type="subunit">
    <text evidence="4">Interacts (via nuclear localization signal) with host importin alpha.</text>
</comment>
<evidence type="ECO:0000313" key="20">
    <source>
        <dbReference type="Proteomes" id="UP000201271"/>
    </source>
</evidence>
<dbReference type="PRINTS" id="PR00221">
    <property type="entry name" value="CAULIMOCOAT"/>
</dbReference>
<evidence type="ECO:0000256" key="9">
    <source>
        <dbReference type="ARBA" id="ARBA00022771"/>
    </source>
</evidence>
<dbReference type="EMBL" id="U13988">
    <property type="protein sequence ID" value="AAA50239.1"/>
    <property type="molecule type" value="Genomic_DNA"/>
</dbReference>
<dbReference type="OrthoDB" id="22794at10239"/>
<dbReference type="Pfam" id="PF00098">
    <property type="entry name" value="zf-CCHC"/>
    <property type="match status" value="1"/>
</dbReference>
<keyword evidence="11" id="KW-0862">Zinc</keyword>
<dbReference type="GO" id="GO:0046718">
    <property type="term" value="P:symbiont entry into host cell"/>
    <property type="evidence" value="ECO:0007669"/>
    <property type="project" value="UniProtKB-KW"/>
</dbReference>
<feature type="domain" description="CCHC-type" evidence="18">
    <location>
        <begin position="391"/>
        <end position="407"/>
    </location>
</feature>
<keyword evidence="8" id="KW-0479">Metal-binding</keyword>
<proteinExistence type="inferred from homology"/>
<keyword evidence="7" id="KW-1048">Host nucleus</keyword>
<accession>Q84681</accession>
<dbReference type="GO" id="GO:0003676">
    <property type="term" value="F:nucleic acid binding"/>
    <property type="evidence" value="ECO:0007669"/>
    <property type="project" value="InterPro"/>
</dbReference>
<dbReference type="GeneID" id="1497279"/>
<organism evidence="19">
    <name type="scientific">Peanut chlorotic streak virus</name>
    <dbReference type="NCBI Taxonomy" id="35593"/>
    <lineage>
        <taxon>Viruses</taxon>
        <taxon>Riboviria</taxon>
        <taxon>Pararnavirae</taxon>
        <taxon>Artverviricota</taxon>
        <taxon>Revtraviricetes</taxon>
        <taxon>Ortervirales</taxon>
        <taxon>Caulimoviridae</taxon>
        <taxon>Soymovirus</taxon>
        <taxon>Soymovirus virgarachidis</taxon>
    </lineage>
</organism>
<evidence type="ECO:0000256" key="4">
    <source>
        <dbReference type="ARBA" id="ARBA00011242"/>
    </source>
</evidence>
<comment type="function">
    <text evidence="14">Self assembles to form an icosahedral capsid, about 50 nm in diameter, nm, composed of 420 subunits of the viral capsid protein. The capsid encapsulates the genomic dsDNA. Following virus entry into host cell, provides nuclear import of the viral genome. Virus particles do not enter the nucleus, but dock at the nuclear membrane through the interaction with host importins.</text>
</comment>
<keyword evidence="6" id="KW-0167">Capsid protein</keyword>
<keyword evidence="10" id="KW-1145">T=7 icosahedral capsid protein</keyword>
<evidence type="ECO:0000256" key="14">
    <source>
        <dbReference type="ARBA" id="ARBA00024644"/>
    </source>
</evidence>
<evidence type="ECO:0000256" key="13">
    <source>
        <dbReference type="ARBA" id="ARBA00023296"/>
    </source>
</evidence>
<dbReference type="GO" id="GO:0043657">
    <property type="term" value="C:host cell"/>
    <property type="evidence" value="ECO:0007669"/>
    <property type="project" value="GOC"/>
</dbReference>
<keyword evidence="20" id="KW-1185">Reference proteome</keyword>
<comment type="similarity">
    <text evidence="3">Belongs to the caulimoviridae capsid protein family.</text>
</comment>
<evidence type="ECO:0000256" key="11">
    <source>
        <dbReference type="ARBA" id="ARBA00022833"/>
    </source>
</evidence>
<dbReference type="GO" id="GO:0008270">
    <property type="term" value="F:zinc ion binding"/>
    <property type="evidence" value="ECO:0007669"/>
    <property type="project" value="UniProtKB-KW"/>
</dbReference>
<dbReference type="SMART" id="SM00343">
    <property type="entry name" value="ZnF_C2HC"/>
    <property type="match status" value="1"/>
</dbReference>
<protein>
    <recommendedName>
        <fullName evidence="15">Coat protein</fullName>
    </recommendedName>
</protein>
<dbReference type="InterPro" id="IPR036875">
    <property type="entry name" value="Znf_CCHC_sf"/>
</dbReference>
<keyword evidence="13" id="KW-1160">Virus entry into host cell</keyword>
<evidence type="ECO:0000256" key="1">
    <source>
        <dbReference type="ARBA" id="ARBA00004147"/>
    </source>
</evidence>
<keyword evidence="12" id="KW-0946">Virion</keyword>
<dbReference type="Proteomes" id="UP000201271">
    <property type="component" value="Segment"/>
</dbReference>
<feature type="compositionally biased region" description="Polar residues" evidence="17">
    <location>
        <begin position="50"/>
        <end position="60"/>
    </location>
</feature>
<dbReference type="GO" id="GO:0005198">
    <property type="term" value="F:structural molecule activity"/>
    <property type="evidence" value="ECO:0007669"/>
    <property type="project" value="InterPro"/>
</dbReference>
<evidence type="ECO:0000256" key="12">
    <source>
        <dbReference type="ARBA" id="ARBA00022844"/>
    </source>
</evidence>
<sequence length="462" mass="54455">MDNIDRLTQLLEKMNLGNMAKLDEEDAEGIIRGIDSDDEGPTFNMEKSFRNCSPSGNLTPSKRPKVEEGETSQQEDFQAKLDKSFRDYSYKKIHGKTDKKVPFKYLQKERGIEDGILNNHCAENQEELILAWINRLKLKVQSGDETIRNLALSDFVTYLQYQTTGVLADWAQNTQIPFPQGLTGSETTAEAKLQYLNRYAQEIFSEFIGYGPDEARKEDKPNIIRILSNMKLCDPCYIENFFCQVEANYYKVTDRTGLLDIVLSKMPPPMVTYIQTQINDPSRTRRILTLGLIRRFAIEYRQNLCLRKIEKNYIRNVDPKCCKQLDDVPQEYGCSQPYRYKKKRKPFRRIKARKYPYRKWKPKYRYKVRRKGYSKQQNKQKTCPRGKKTCRCWICQEEGHYANECPNRKINQKKDKYVRMLYSVGYEPIEEDYETDESLDFDIYSLTSETDSETESENEFEE</sequence>
<evidence type="ECO:0000256" key="17">
    <source>
        <dbReference type="SAM" id="MobiDB-lite"/>
    </source>
</evidence>
<evidence type="ECO:0000256" key="10">
    <source>
        <dbReference type="ARBA" id="ARBA00022828"/>
    </source>
</evidence>
<reference evidence="19" key="1">
    <citation type="submission" date="1994-08" db="EMBL/GenBank/DDBJ databases">
        <title>Organization and transcription of the peanut chlorotic streak caulimovirus genome.</title>
        <authorList>
            <person name="Richins R.D."/>
        </authorList>
    </citation>
    <scope>NUCLEOTIDE SEQUENCE [LARGE SCALE GENOMIC DNA]</scope>
    <source>
        <strain evidence="19">K1</strain>
    </source>
</reference>
<dbReference type="PROSITE" id="PS50158">
    <property type="entry name" value="ZF_CCHC"/>
    <property type="match status" value="1"/>
</dbReference>
<keyword evidence="5" id="KW-1163">Viral penetration into host nucleus</keyword>
<name>Q84681_9VIRU</name>
<dbReference type="GO" id="GO:0039620">
    <property type="term" value="C:T=7 icosahedral viral capsid"/>
    <property type="evidence" value="ECO:0007669"/>
    <property type="project" value="UniProtKB-KW"/>
</dbReference>
<evidence type="ECO:0000256" key="16">
    <source>
        <dbReference type="PROSITE-ProRule" id="PRU00047"/>
    </source>
</evidence>
<evidence type="ECO:0000256" key="3">
    <source>
        <dbReference type="ARBA" id="ARBA00006778"/>
    </source>
</evidence>
<evidence type="ECO:0000256" key="15">
    <source>
        <dbReference type="ARBA" id="ARBA00031336"/>
    </source>
</evidence>
<dbReference type="KEGG" id="vg:1497279"/>
<dbReference type="SUPFAM" id="SSF57756">
    <property type="entry name" value="Retrovirus zinc finger-like domains"/>
    <property type="match status" value="1"/>
</dbReference>
<evidence type="ECO:0000259" key="18">
    <source>
        <dbReference type="PROSITE" id="PS50158"/>
    </source>
</evidence>
<evidence type="ECO:0000256" key="6">
    <source>
        <dbReference type="ARBA" id="ARBA00022561"/>
    </source>
</evidence>
<dbReference type="RefSeq" id="NP_042512.1">
    <property type="nucleotide sequence ID" value="NC_001634.1"/>
</dbReference>
<evidence type="ECO:0000256" key="5">
    <source>
        <dbReference type="ARBA" id="ARBA00022524"/>
    </source>
</evidence>
<dbReference type="InterPro" id="IPR001988">
    <property type="entry name" value="Caulimo_coat"/>
</dbReference>
<evidence type="ECO:0000256" key="2">
    <source>
        <dbReference type="ARBA" id="ARBA00004328"/>
    </source>
</evidence>
<dbReference type="InterPro" id="IPR001878">
    <property type="entry name" value="Znf_CCHC"/>
</dbReference>